<dbReference type="SMART" id="SM00858">
    <property type="entry name" value="SAF"/>
    <property type="match status" value="1"/>
</dbReference>
<dbReference type="GO" id="GO:0016051">
    <property type="term" value="P:carbohydrate biosynthetic process"/>
    <property type="evidence" value="ECO:0007669"/>
    <property type="project" value="InterPro"/>
</dbReference>
<gene>
    <name evidence="2" type="ORF">COU07_03135</name>
</gene>
<dbReference type="Pfam" id="PF03102">
    <property type="entry name" value="NeuB"/>
    <property type="match status" value="1"/>
</dbReference>
<dbReference type="SUPFAM" id="SSF51269">
    <property type="entry name" value="AFP III-like domain"/>
    <property type="match status" value="1"/>
</dbReference>
<dbReference type="AlphaFoldDB" id="A0A2H0URL8"/>
<dbReference type="InterPro" id="IPR051690">
    <property type="entry name" value="PseI-like"/>
</dbReference>
<evidence type="ECO:0000313" key="2">
    <source>
        <dbReference type="EMBL" id="PIR89058.1"/>
    </source>
</evidence>
<dbReference type="InterPro" id="IPR013132">
    <property type="entry name" value="PseI/NeuA/B-like_N"/>
</dbReference>
<comment type="caution">
    <text evidence="2">The sequence shown here is derived from an EMBL/GenBank/DDBJ whole genome shotgun (WGS) entry which is preliminary data.</text>
</comment>
<sequence length="407" mass="45092">MRSQKRNKMKTKEIKIGNITIGGNAPCFMVAEAGANHDGDFNKAKELIDAAADTKAESIKFQHYSAGKLTSKEAKRYWYVHGDEKGFQFDPTYYKDDQKSTFEKIDGIPRDKDAELIAYGAQKNIVVFSTPFDFESVDHLESIGAPLYKIASGDITYHDFLRYVASKGKPIMLSTGAANLDEIKAAVNVIKEAGNDQIILLHCTLAYPTPLENANLLMMQDLHKHFPDLPIGLSDHTPGIKADVAAAMLGAAMIEKHFTHTPGHAVGDEKVGDSPDHDIGIGPTAFKEMISRIKENEKIGKSTRHGMSFESAIEEIKKTVPEALGSHGIKEVDEEVERKARLQARRSLVANTRLVKGEIITKETLAEKITVKRPGTGIEPYRKEELIGKKVKEDIEVDTVLKWTHLV</sequence>
<name>A0A2H0URL8_9BACT</name>
<feature type="domain" description="AFP-like" evidence="1">
    <location>
        <begin position="347"/>
        <end position="407"/>
    </location>
</feature>
<reference evidence="3" key="1">
    <citation type="submission" date="2017-09" db="EMBL/GenBank/DDBJ databases">
        <title>Depth-based differentiation of microbial function through sediment-hosted aquifers and enrichment of novel symbionts in the deep terrestrial subsurface.</title>
        <authorList>
            <person name="Probst A.J."/>
            <person name="Ladd B."/>
            <person name="Jarett J.K."/>
            <person name="Geller-Mcgrath D.E."/>
            <person name="Sieber C.M.K."/>
            <person name="Emerson J.B."/>
            <person name="Anantharaman K."/>
            <person name="Thomas B.C."/>
            <person name="Malmstrom R."/>
            <person name="Stieglmeier M."/>
            <person name="Klingl A."/>
            <person name="Woyke T."/>
            <person name="Ryan C.M."/>
            <person name="Banfield J.F."/>
        </authorList>
    </citation>
    <scope>NUCLEOTIDE SEQUENCE [LARGE SCALE GENOMIC DNA]</scope>
</reference>
<dbReference type="PANTHER" id="PTHR42966:SF1">
    <property type="entry name" value="SIALIC ACID SYNTHASE"/>
    <property type="match status" value="1"/>
</dbReference>
<dbReference type="SUPFAM" id="SSF51569">
    <property type="entry name" value="Aldolase"/>
    <property type="match status" value="1"/>
</dbReference>
<dbReference type="InterPro" id="IPR057736">
    <property type="entry name" value="SAF_PseI/NeuA/NeuB"/>
</dbReference>
<dbReference type="Gene3D" id="3.20.20.70">
    <property type="entry name" value="Aldolase class I"/>
    <property type="match status" value="1"/>
</dbReference>
<dbReference type="InterPro" id="IPR013974">
    <property type="entry name" value="SAF"/>
</dbReference>
<dbReference type="EMBL" id="PFAZ01000008">
    <property type="protein sequence ID" value="PIR89058.1"/>
    <property type="molecule type" value="Genomic_DNA"/>
</dbReference>
<dbReference type="InterPro" id="IPR036732">
    <property type="entry name" value="AFP_Neu5c_C_sf"/>
</dbReference>
<dbReference type="PANTHER" id="PTHR42966">
    <property type="entry name" value="N-ACETYLNEURAMINATE SYNTHASE"/>
    <property type="match status" value="1"/>
</dbReference>
<dbReference type="Proteomes" id="UP000231157">
    <property type="component" value="Unassembled WGS sequence"/>
</dbReference>
<accession>A0A2H0URL8</accession>
<dbReference type="Gene3D" id="3.90.1210.10">
    <property type="entry name" value="Antifreeze-like/N-acetylneuraminic acid synthase C-terminal domain"/>
    <property type="match status" value="1"/>
</dbReference>
<dbReference type="InterPro" id="IPR013785">
    <property type="entry name" value="Aldolase_TIM"/>
</dbReference>
<organism evidence="2 3">
    <name type="scientific">Candidatus Harrisonbacteria bacterium CG10_big_fil_rev_8_21_14_0_10_40_38</name>
    <dbReference type="NCBI Taxonomy" id="1974583"/>
    <lineage>
        <taxon>Bacteria</taxon>
        <taxon>Candidatus Harrisoniibacteriota</taxon>
    </lineage>
</organism>
<dbReference type="GO" id="GO:0047444">
    <property type="term" value="F:N-acylneuraminate-9-phosphate synthase activity"/>
    <property type="evidence" value="ECO:0007669"/>
    <property type="project" value="TreeGrafter"/>
</dbReference>
<evidence type="ECO:0000313" key="3">
    <source>
        <dbReference type="Proteomes" id="UP000231157"/>
    </source>
</evidence>
<dbReference type="InterPro" id="IPR006190">
    <property type="entry name" value="SAF_AFP_Neu5Ac"/>
</dbReference>
<dbReference type="CDD" id="cd11615">
    <property type="entry name" value="SAF_NeuB_like"/>
    <property type="match status" value="1"/>
</dbReference>
<dbReference type="Pfam" id="PF08666">
    <property type="entry name" value="SAF"/>
    <property type="match status" value="1"/>
</dbReference>
<dbReference type="PROSITE" id="PS50844">
    <property type="entry name" value="AFP_LIKE"/>
    <property type="match status" value="1"/>
</dbReference>
<proteinExistence type="predicted"/>
<protein>
    <submittedName>
        <fullName evidence="2">N-acetylneuraminate synthase</fullName>
    </submittedName>
</protein>
<evidence type="ECO:0000259" key="1">
    <source>
        <dbReference type="PROSITE" id="PS50844"/>
    </source>
</evidence>